<feature type="compositionally biased region" description="Polar residues" evidence="1">
    <location>
        <begin position="60"/>
        <end position="74"/>
    </location>
</feature>
<protein>
    <submittedName>
        <fullName evidence="2">Uncharacterized protein</fullName>
    </submittedName>
</protein>
<proteinExistence type="predicted"/>
<reference evidence="2" key="1">
    <citation type="submission" date="2022-03" db="EMBL/GenBank/DDBJ databases">
        <authorList>
            <person name="Alioto T."/>
            <person name="Alioto T."/>
            <person name="Gomez Garrido J."/>
        </authorList>
    </citation>
    <scope>NUCLEOTIDE SEQUENCE</scope>
</reference>
<sequence length="201" mass="23151">MVCYVQISTWGYNTNNTTGKGRVMGTDKQYIQKGERYREILLFYYTWFVRQRPLHGVYNTTGKGRGEAQTSNTLRKGRWRGTDKQYSQKGKVERHRQAILSEKEGGEAQTSNTLGRWRGTDKQYSRKVERHRQAIRSEGGEAQTSNTLGRWRGTYKQYSRKVERHRQAILSEGGEAQTSNTLLNSPDLNPISRQVCGHGTQ</sequence>
<name>A0AAD1TBV2_PELCU</name>
<evidence type="ECO:0000313" key="2">
    <source>
        <dbReference type="EMBL" id="CAH2323257.1"/>
    </source>
</evidence>
<dbReference type="EMBL" id="OW240922">
    <property type="protein sequence ID" value="CAH2323257.1"/>
    <property type="molecule type" value="Genomic_DNA"/>
</dbReference>
<evidence type="ECO:0000256" key="1">
    <source>
        <dbReference type="SAM" id="MobiDB-lite"/>
    </source>
</evidence>
<evidence type="ECO:0000313" key="3">
    <source>
        <dbReference type="Proteomes" id="UP001295444"/>
    </source>
</evidence>
<organism evidence="2 3">
    <name type="scientific">Pelobates cultripes</name>
    <name type="common">Western spadefoot toad</name>
    <dbReference type="NCBI Taxonomy" id="61616"/>
    <lineage>
        <taxon>Eukaryota</taxon>
        <taxon>Metazoa</taxon>
        <taxon>Chordata</taxon>
        <taxon>Craniata</taxon>
        <taxon>Vertebrata</taxon>
        <taxon>Euteleostomi</taxon>
        <taxon>Amphibia</taxon>
        <taxon>Batrachia</taxon>
        <taxon>Anura</taxon>
        <taxon>Pelobatoidea</taxon>
        <taxon>Pelobatidae</taxon>
        <taxon>Pelobates</taxon>
    </lineage>
</organism>
<keyword evidence="3" id="KW-1185">Reference proteome</keyword>
<dbReference type="AlphaFoldDB" id="A0AAD1TBV2"/>
<feature type="compositionally biased region" description="Polar residues" evidence="1">
    <location>
        <begin position="176"/>
        <end position="187"/>
    </location>
</feature>
<gene>
    <name evidence="2" type="ORF">PECUL_23A043264</name>
</gene>
<feature type="region of interest" description="Disordered" evidence="1">
    <location>
        <begin position="60"/>
        <end position="148"/>
    </location>
</feature>
<feature type="region of interest" description="Disordered" evidence="1">
    <location>
        <begin position="171"/>
        <end position="201"/>
    </location>
</feature>
<dbReference type="Proteomes" id="UP001295444">
    <property type="component" value="Chromosome 11"/>
</dbReference>
<feature type="compositionally biased region" description="Basic and acidic residues" evidence="1">
    <location>
        <begin position="118"/>
        <end position="127"/>
    </location>
</feature>
<accession>A0AAD1TBV2</accession>